<accession>A0ABW6A914</accession>
<evidence type="ECO:0000313" key="2">
    <source>
        <dbReference type="EMBL" id="MFD2921714.1"/>
    </source>
</evidence>
<evidence type="ECO:0000256" key="1">
    <source>
        <dbReference type="SAM" id="SignalP"/>
    </source>
</evidence>
<feature type="signal peptide" evidence="1">
    <location>
        <begin position="1"/>
        <end position="23"/>
    </location>
</feature>
<evidence type="ECO:0000313" key="3">
    <source>
        <dbReference type="Proteomes" id="UP001597511"/>
    </source>
</evidence>
<name>A0ABW6A914_9BACT</name>
<evidence type="ECO:0008006" key="4">
    <source>
        <dbReference type="Google" id="ProtNLM"/>
    </source>
</evidence>
<dbReference type="Proteomes" id="UP001597511">
    <property type="component" value="Unassembled WGS sequence"/>
</dbReference>
<reference evidence="3" key="1">
    <citation type="journal article" date="2019" name="Int. J. Syst. Evol. Microbiol.">
        <title>The Global Catalogue of Microorganisms (GCM) 10K type strain sequencing project: providing services to taxonomists for standard genome sequencing and annotation.</title>
        <authorList>
            <consortium name="The Broad Institute Genomics Platform"/>
            <consortium name="The Broad Institute Genome Sequencing Center for Infectious Disease"/>
            <person name="Wu L."/>
            <person name="Ma J."/>
        </authorList>
    </citation>
    <scope>NUCLEOTIDE SEQUENCE [LARGE SCALE GENOMIC DNA]</scope>
    <source>
        <strain evidence="3">KCTC 23299</strain>
    </source>
</reference>
<dbReference type="EMBL" id="JBHUOZ010000003">
    <property type="protein sequence ID" value="MFD2921714.1"/>
    <property type="molecule type" value="Genomic_DNA"/>
</dbReference>
<sequence length="427" mass="48378">MKNMLKKGLVVILMLWYCLPAFSQTTDTIPVKIDTTVHIPTPVILDTPLRIQNLNPFITLHVDSSLNYQLNINKDEKKYYWYLKNSPVGLRINKDNGLLSFKAEKTYFLSGKLKYDVEYIVNLGVQNLSNPSERVDTSFTLIFFNTEIVQPKIKLTVGSSLLIDEGQKVSFQVLCEAGNFPIENILFSSSVPIGNFKLVKRCDDVFEWDIPYDFVGEGDEGKKKDVVLTFIGSTRQHVRDTASIKVTVRDALNYPRAVQEHKAIDSTINDYITKLQYLFFKLDKQVRKTKGTRTGFDVTAGTAALTGTILNTSTDKGMQNTGKVLPSVGVALTPIKEATSPNKTVEQNQATLIRSATKRLVYMLNDNMIIGDKDPDIAKKIATLKSEYKQTQAQLSDVPIEMVREMSREDLDRYFNSRKVNKKYRLK</sequence>
<feature type="chain" id="PRO_5045773204" description="SbsA Ig-like domain-containing protein" evidence="1">
    <location>
        <begin position="24"/>
        <end position="427"/>
    </location>
</feature>
<gene>
    <name evidence="2" type="ORF">ACFS6H_18485</name>
</gene>
<organism evidence="2 3">
    <name type="scientific">Terrimonas rubra</name>
    <dbReference type="NCBI Taxonomy" id="1035890"/>
    <lineage>
        <taxon>Bacteria</taxon>
        <taxon>Pseudomonadati</taxon>
        <taxon>Bacteroidota</taxon>
        <taxon>Chitinophagia</taxon>
        <taxon>Chitinophagales</taxon>
        <taxon>Chitinophagaceae</taxon>
        <taxon>Terrimonas</taxon>
    </lineage>
</organism>
<keyword evidence="3" id="KW-1185">Reference proteome</keyword>
<proteinExistence type="predicted"/>
<protein>
    <recommendedName>
        <fullName evidence="4">SbsA Ig-like domain-containing protein</fullName>
    </recommendedName>
</protein>
<comment type="caution">
    <text evidence="2">The sequence shown here is derived from an EMBL/GenBank/DDBJ whole genome shotgun (WGS) entry which is preliminary data.</text>
</comment>
<keyword evidence="1" id="KW-0732">Signal</keyword>
<dbReference type="RefSeq" id="WP_386102562.1">
    <property type="nucleotide sequence ID" value="NZ_JBHUOZ010000003.1"/>
</dbReference>